<dbReference type="Pfam" id="PF13412">
    <property type="entry name" value="HTH_24"/>
    <property type="match status" value="1"/>
</dbReference>
<protein>
    <recommendedName>
        <fullName evidence="3">Helix-turn-helix type 11 domain-containing protein</fullName>
    </recommendedName>
</protein>
<gene>
    <name evidence="1" type="ORF">PABY_12430</name>
</gene>
<reference evidence="1 2" key="1">
    <citation type="submission" date="2023-09" db="EMBL/GenBank/DDBJ databases">
        <title>Pyrofollis japonicus gen. nov. sp. nov., a novel member of the family Pyrodictiaceae isolated from the Iheya North hydrothermal field.</title>
        <authorList>
            <person name="Miyazaki U."/>
            <person name="Sanari M."/>
            <person name="Tame A."/>
            <person name="Kitajima M."/>
            <person name="Okamoto A."/>
            <person name="Sawayama S."/>
            <person name="Miyazaki J."/>
            <person name="Takai K."/>
            <person name="Nakagawa S."/>
        </authorList>
    </citation>
    <scope>NUCLEOTIDE SEQUENCE [LARGE SCALE GENOMIC DNA]</scope>
    <source>
        <strain evidence="1 2">AV2</strain>
    </source>
</reference>
<sequence length="166" mass="17875">MQATLQQVATLAELAGKPAPRLVAINPQDPAAAIAQIAAALDPGTQATAIIDQATPETTLAIAIALLAHTTRTGNHTTIRTQHATIPLHTIHTILADNLPGIQRRIASHIHSHGPATIPQLASSLNLSERTIRRHTRALQRLNLLTQRANLILPTPWLTLYKKINT</sequence>
<organism evidence="1 2">
    <name type="scientific">Pyrodictium abyssi</name>
    <dbReference type="NCBI Taxonomy" id="54256"/>
    <lineage>
        <taxon>Archaea</taxon>
        <taxon>Thermoproteota</taxon>
        <taxon>Thermoprotei</taxon>
        <taxon>Desulfurococcales</taxon>
        <taxon>Pyrodictiaceae</taxon>
        <taxon>Pyrodictium</taxon>
    </lineage>
</organism>
<dbReference type="InterPro" id="IPR036388">
    <property type="entry name" value="WH-like_DNA-bd_sf"/>
</dbReference>
<evidence type="ECO:0008006" key="3">
    <source>
        <dbReference type="Google" id="ProtNLM"/>
    </source>
</evidence>
<accession>A0ABN6ZN43</accession>
<dbReference type="RefSeq" id="WP_338248286.1">
    <property type="nucleotide sequence ID" value="NZ_AP028907.1"/>
</dbReference>
<proteinExistence type="predicted"/>
<dbReference type="Gene3D" id="1.10.10.10">
    <property type="entry name" value="Winged helix-like DNA-binding domain superfamily/Winged helix DNA-binding domain"/>
    <property type="match status" value="1"/>
</dbReference>
<keyword evidence="2" id="KW-1185">Reference proteome</keyword>
<dbReference type="Proteomes" id="UP001341135">
    <property type="component" value="Chromosome"/>
</dbReference>
<dbReference type="SUPFAM" id="SSF46785">
    <property type="entry name" value="Winged helix' DNA-binding domain"/>
    <property type="match status" value="1"/>
</dbReference>
<dbReference type="EMBL" id="AP028907">
    <property type="protein sequence ID" value="BES81676.1"/>
    <property type="molecule type" value="Genomic_DNA"/>
</dbReference>
<name>A0ABN6ZN43_9CREN</name>
<dbReference type="InterPro" id="IPR036390">
    <property type="entry name" value="WH_DNA-bd_sf"/>
</dbReference>
<dbReference type="GeneID" id="89289259"/>
<evidence type="ECO:0000313" key="1">
    <source>
        <dbReference type="EMBL" id="BES81676.1"/>
    </source>
</evidence>
<evidence type="ECO:0000313" key="2">
    <source>
        <dbReference type="Proteomes" id="UP001341135"/>
    </source>
</evidence>